<evidence type="ECO:0000256" key="9">
    <source>
        <dbReference type="ARBA" id="ARBA00023204"/>
    </source>
</evidence>
<reference evidence="12" key="1">
    <citation type="submission" date="2007-06" db="EMBL/GenBank/DDBJ databases">
        <title>Complete sequence of Methanococcus aeolicus Nankai-3.</title>
        <authorList>
            <consortium name="US DOE Joint Genome Institute"/>
            <person name="Copeland A."/>
            <person name="Lucas S."/>
            <person name="Lapidus A."/>
            <person name="Barry K."/>
            <person name="Glavina del Rio T."/>
            <person name="Dalin E."/>
            <person name="Tice H."/>
            <person name="Pitluck S."/>
            <person name="Chain P."/>
            <person name="Malfatti S."/>
            <person name="Shin M."/>
            <person name="Vergez L."/>
            <person name="Schmutz J."/>
            <person name="Larimer F."/>
            <person name="Land M."/>
            <person name="Hauser L."/>
            <person name="Kyrpides N."/>
            <person name="Lykidis A."/>
            <person name="Sieprawska-Lupa M."/>
            <person name="Whitman W.B."/>
            <person name="Richardson P."/>
        </authorList>
    </citation>
    <scope>NUCLEOTIDE SEQUENCE [LARGE SCALE GENOMIC DNA]</scope>
    <source>
        <strain evidence="12">Nankai-3</strain>
    </source>
</reference>
<dbReference type="Pfam" id="PF01870">
    <property type="entry name" value="Hjc"/>
    <property type="match status" value="1"/>
</dbReference>
<dbReference type="Gene3D" id="3.40.1350.10">
    <property type="match status" value="1"/>
</dbReference>
<feature type="binding site" evidence="11">
    <location>
        <position position="37"/>
    </location>
    <ligand>
        <name>Mg(2+)</name>
        <dbReference type="ChEBI" id="CHEBI:18420"/>
    </ligand>
</feature>
<dbReference type="HAMAP" id="MF_01490">
    <property type="entry name" value="HJ_Resolv_Hjc"/>
    <property type="match status" value="1"/>
</dbReference>
<evidence type="ECO:0000256" key="2">
    <source>
        <dbReference type="ARBA" id="ARBA00022723"/>
    </source>
</evidence>
<dbReference type="AlphaFoldDB" id="A6UUM9"/>
<evidence type="ECO:0000313" key="12">
    <source>
        <dbReference type="EMBL" id="ABR56201.1"/>
    </source>
</evidence>
<evidence type="ECO:0000256" key="11">
    <source>
        <dbReference type="HAMAP-Rule" id="MF_01490"/>
    </source>
</evidence>
<keyword evidence="5 11" id="KW-0378">Hydrolase</keyword>
<evidence type="ECO:0000256" key="6">
    <source>
        <dbReference type="ARBA" id="ARBA00022842"/>
    </source>
</evidence>
<keyword evidence="6 11" id="KW-0460">Magnesium</keyword>
<sequence>MKRQLYIKGSNFERELKKLFENKGFAVIRSAGSHGVDIVAGKKGKIYAFECKATSNEKFYISNNDVDKLINFSELFGAIPYIALKVKLPGELQRKSDKKILFINPYLLVSSGKNYSLDYHKIYPISEKIEDLL</sequence>
<dbReference type="GO" id="GO:0008821">
    <property type="term" value="F:crossover junction DNA endonuclease activity"/>
    <property type="evidence" value="ECO:0007669"/>
    <property type="project" value="UniProtKB-UniRule"/>
</dbReference>
<feature type="active site" evidence="11">
    <location>
        <position position="33"/>
    </location>
</feature>
<evidence type="ECO:0000256" key="10">
    <source>
        <dbReference type="ARBA" id="ARBA00029354"/>
    </source>
</evidence>
<dbReference type="PIRSF" id="PIRSF004985">
    <property type="entry name" value="Hlld_jn_rslvs_ar"/>
    <property type="match status" value="1"/>
</dbReference>
<dbReference type="NCBIfam" id="NF040854">
    <property type="entry name" value="Hol_resolv_Hjc"/>
    <property type="match status" value="1"/>
</dbReference>
<dbReference type="SUPFAM" id="SSF52980">
    <property type="entry name" value="Restriction endonuclease-like"/>
    <property type="match status" value="1"/>
</dbReference>
<comment type="subunit">
    <text evidence="11">Homodimer.</text>
</comment>
<dbReference type="HOGENOM" id="CLU_139546_2_0_2"/>
<keyword evidence="4 11" id="KW-0227">DNA damage</keyword>
<dbReference type="InterPro" id="IPR002732">
    <property type="entry name" value="Hjc"/>
</dbReference>
<dbReference type="GO" id="GO:0000287">
    <property type="term" value="F:magnesium ion binding"/>
    <property type="evidence" value="ECO:0007669"/>
    <property type="project" value="UniProtKB-UniRule"/>
</dbReference>
<dbReference type="OrthoDB" id="34330at2157"/>
<evidence type="ECO:0000313" key="13">
    <source>
        <dbReference type="Proteomes" id="UP000001106"/>
    </source>
</evidence>
<keyword evidence="2 11" id="KW-0479">Metal-binding</keyword>
<dbReference type="KEGG" id="mae:Maeo_0617"/>
<keyword evidence="7 11" id="KW-0238">DNA-binding</keyword>
<dbReference type="STRING" id="419665.Maeo_0617"/>
<accession>A6UUM9</accession>
<dbReference type="InterPro" id="IPR011856">
    <property type="entry name" value="tRNA_endonuc-like_dom_sf"/>
</dbReference>
<dbReference type="GO" id="GO:0006281">
    <property type="term" value="P:DNA repair"/>
    <property type="evidence" value="ECO:0007669"/>
    <property type="project" value="UniProtKB-UniRule"/>
</dbReference>
<dbReference type="GO" id="GO:0006310">
    <property type="term" value="P:DNA recombination"/>
    <property type="evidence" value="ECO:0007669"/>
    <property type="project" value="UniProtKB-UniRule"/>
</dbReference>
<comment type="function">
    <text evidence="11">A structure-specific endonuclease that resolves Holliday junction (HJ) intermediates during genetic recombination. Cleaves 4-way DNA junctions introducing paired nicks in opposing strands, leaving a 5'-terminal phosphate and a 3'-terminal hydroxyl group that are subsequently ligated to produce recombinant products.</text>
</comment>
<dbReference type="PANTHER" id="PTHR39651">
    <property type="entry name" value="HOLLIDAY JUNCTION RESOLVASE HJC"/>
    <property type="match status" value="1"/>
</dbReference>
<evidence type="ECO:0000256" key="4">
    <source>
        <dbReference type="ARBA" id="ARBA00022763"/>
    </source>
</evidence>
<feature type="binding site" evidence="11">
    <location>
        <position position="50"/>
    </location>
    <ligand>
        <name>Mg(2+)</name>
        <dbReference type="ChEBI" id="CHEBI:18420"/>
    </ligand>
</feature>
<keyword evidence="9 11" id="KW-0234">DNA repair</keyword>
<proteinExistence type="inferred from homology"/>
<dbReference type="PANTHER" id="PTHR39651:SF1">
    <property type="entry name" value="HOLLIDAY JUNCTION RESOLVASE HJC"/>
    <property type="match status" value="1"/>
</dbReference>
<gene>
    <name evidence="11" type="primary">hjc</name>
    <name evidence="12" type="ordered locus">Maeo_0617</name>
</gene>
<feature type="binding site" evidence="11">
    <location>
        <position position="13"/>
    </location>
    <ligand>
        <name>Mg(2+)</name>
        <dbReference type="ChEBI" id="CHEBI:18420"/>
    </ligand>
</feature>
<evidence type="ECO:0000256" key="5">
    <source>
        <dbReference type="ARBA" id="ARBA00022801"/>
    </source>
</evidence>
<dbReference type="GO" id="GO:0003677">
    <property type="term" value="F:DNA binding"/>
    <property type="evidence" value="ECO:0007669"/>
    <property type="project" value="UniProtKB-KW"/>
</dbReference>
<dbReference type="InterPro" id="IPR011335">
    <property type="entry name" value="Restrct_endonuc-II-like"/>
</dbReference>
<organism evidence="12 13">
    <name type="scientific">Methanococcus aeolicus (strain ATCC BAA-1280 / DSM 17508 / OCM 812 / Nankai-3)</name>
    <dbReference type="NCBI Taxonomy" id="419665"/>
    <lineage>
        <taxon>Archaea</taxon>
        <taxon>Methanobacteriati</taxon>
        <taxon>Methanobacteriota</taxon>
        <taxon>Methanomada group</taxon>
        <taxon>Methanococci</taxon>
        <taxon>Methanococcales</taxon>
        <taxon>Methanococcaceae</taxon>
        <taxon>Methanococcus</taxon>
    </lineage>
</organism>
<feature type="site" description="Transition state stabilizer" evidence="11">
    <location>
        <position position="52"/>
    </location>
</feature>
<dbReference type="InterPro" id="IPR014428">
    <property type="entry name" value="Hjc_arc"/>
</dbReference>
<dbReference type="Proteomes" id="UP000001106">
    <property type="component" value="Chromosome"/>
</dbReference>
<dbReference type="GeneID" id="5327449"/>
<comment type="cofactor">
    <cofactor evidence="11">
        <name>Mg(2+)</name>
        <dbReference type="ChEBI" id="CHEBI:18420"/>
    </cofactor>
    <text evidence="11">Binds 1 Mg(2+) ion per subunit.</text>
</comment>
<comment type="catalytic activity">
    <reaction evidence="10 11">
        <text>Endonucleolytic cleavage at a junction such as a reciprocal single-stranded crossover between two homologous DNA duplexes (Holliday junction).</text>
        <dbReference type="EC" id="3.1.21.10"/>
    </reaction>
</comment>
<evidence type="ECO:0000256" key="8">
    <source>
        <dbReference type="ARBA" id="ARBA00023172"/>
    </source>
</evidence>
<keyword evidence="8 11" id="KW-0233">DNA recombination</keyword>
<evidence type="ECO:0000256" key="3">
    <source>
        <dbReference type="ARBA" id="ARBA00022759"/>
    </source>
</evidence>
<evidence type="ECO:0000256" key="1">
    <source>
        <dbReference type="ARBA" id="ARBA00022722"/>
    </source>
</evidence>
<keyword evidence="1 11" id="KW-0540">Nuclease</keyword>
<dbReference type="RefSeq" id="WP_011973333.1">
    <property type="nucleotide sequence ID" value="NC_009635.1"/>
</dbReference>
<name>A6UUM9_META3</name>
<protein>
    <recommendedName>
        <fullName evidence="11">Crossover junction endodeoxyribonuclease Hjc</fullName>
        <shortName evidence="11">Hjc</shortName>
        <ecNumber evidence="11">3.1.21.10</ecNumber>
    </recommendedName>
    <alternativeName>
        <fullName evidence="11">Holliday junction resolvase Hjc</fullName>
    </alternativeName>
</protein>
<dbReference type="EC" id="3.1.21.10" evidence="11"/>
<keyword evidence="13" id="KW-1185">Reference proteome</keyword>
<comment type="similarity">
    <text evidence="11">Belongs to the Holliday junction resolvase Hjc family.</text>
</comment>
<keyword evidence="3 11" id="KW-0255">Endonuclease</keyword>
<evidence type="ECO:0000256" key="7">
    <source>
        <dbReference type="ARBA" id="ARBA00023125"/>
    </source>
</evidence>
<dbReference type="EMBL" id="CP000743">
    <property type="protein sequence ID" value="ABR56201.1"/>
    <property type="molecule type" value="Genomic_DNA"/>
</dbReference>
<dbReference type="eggNOG" id="arCOG00919">
    <property type="taxonomic scope" value="Archaea"/>
</dbReference>